<feature type="region of interest" description="Disordered" evidence="2">
    <location>
        <begin position="912"/>
        <end position="933"/>
    </location>
</feature>
<keyword evidence="1" id="KW-0863">Zinc-finger</keyword>
<dbReference type="PROSITE" id="PS50158">
    <property type="entry name" value="ZF_CCHC"/>
    <property type="match status" value="1"/>
</dbReference>
<keyword evidence="1" id="KW-0479">Metal-binding</keyword>
<dbReference type="OrthoDB" id="166375at2759"/>
<feature type="compositionally biased region" description="Polar residues" evidence="2">
    <location>
        <begin position="592"/>
        <end position="610"/>
    </location>
</feature>
<reference evidence="5" key="1">
    <citation type="journal article" date="2025" name="Foods">
        <title>Unveiling the Microbial Signatures of Arabica Coffee Cherries: Insights into Ripeness Specific Diversity, Functional Traits, and Implications for Quality and Safety.</title>
        <authorList>
            <consortium name="RefSeq"/>
            <person name="Tenea G.N."/>
            <person name="Cifuentes V."/>
            <person name="Reyes P."/>
            <person name="Cevallos-Vallejos M."/>
        </authorList>
    </citation>
    <scope>NUCLEOTIDE SEQUENCE [LARGE SCALE GENOMIC DNA]</scope>
</reference>
<keyword evidence="1" id="KW-0862">Zinc</keyword>
<feature type="region of interest" description="Disordered" evidence="2">
    <location>
        <begin position="343"/>
        <end position="384"/>
    </location>
</feature>
<dbReference type="Gene3D" id="3.90.70.200">
    <property type="entry name" value="Plus-3 domain"/>
    <property type="match status" value="1"/>
</dbReference>
<sequence length="1080" mass="119419">MSADNGDMDLGLSLGCSSNCIRTKLKENSGAGVNAASIIDMTYAASNSLSELIWSPHSGLSVKCAERSLADKKPFLLWNVGPSNRIPSLSQGISCNGTDDETKMEENFIISEAAFHVDSEIVQRASLSQSPGSTARPIIGSSHVQNMEVVSKELTKSQSTESRDEMDEEKIEKDILVKERGENAGYLDENDKESCDPCNERIAIMAERSQENTGPIGSNIDMARTKALSGDLNMGISNDFNPIVSKAVNGGQFLEEVTTAAEVHRETVSEAQITPPQISMYLDEPNKEVKGAFEEERKNKSKIHGSMVPILQKLEHTAENDLQHPMTKDAYQQNEERLLRGCSLPLETSPGDGSKQPCPLKGKEKALSDSNIGGRFSNNLDDSQESVESCTSTGLLGKRRWKFDQQLICESKRVKQQTDGCPESTSLIKHDRSFMNWISNMVNGFSKSNHEEVPSLGLTHAHSSREQTDILHETMICREHQESVSKNMGFQTIFRSLYRSGVKLIETQVSRDDSSVERLQNLVQADKINVQRSSINSSVQNRVSLGHIFMADEKILPSSTECVVSQSDQAWNLSAIPIKNEFSTDSAEDKAPSNQEFCKGNTGISSSNSLGHHKMTAAENANTQVASDGRETYDLSNKNNLLGSLWITRFSTKTNSIPLNLNHSKRDNCLAIDGLGDCERPNTQNQKSLSFPIEEKHSDTRVNGNSGDLVKNLETFAASAEFSLGFKEIHERKHSNSVLKIQSTLPSQGPESSEAMASTFARRVDALKHIIPSEAKKDANFTAATCFYCGKSGHNLQDCSEVMESELEDLLINMSSCNWPEDSPCLCIRCFQIDHWAITCPVVTSNRQHQLENKMSFVKCQNVSKPILFSGNQRKACFLDKGDHLKVGLCSGEEPSMNTGLRNLVFNPEEFSGNNLGSDETEKRKTSNSGKKKLIEHQNLPLSNLVSERIEEVPKVIFDAVRRLQLSRADILKWINSDVSLLHLEGLFLRLRLGKWEAGLGGTGYYVACITGEPVKDSKTSISVSVGGIKCSVGSQYVSNQDFLEDELKVWWSRILRNGGKIPSTEDLETKLRQRIKSGF</sequence>
<dbReference type="AlphaFoldDB" id="A0A6P6WMF4"/>
<dbReference type="Proteomes" id="UP001652660">
    <property type="component" value="Chromosome 3c"/>
</dbReference>
<gene>
    <name evidence="6 7" type="primary">LOC113734224</name>
</gene>
<evidence type="ECO:0000313" key="5">
    <source>
        <dbReference type="Proteomes" id="UP001652660"/>
    </source>
</evidence>
<organism evidence="5 6">
    <name type="scientific">Coffea arabica</name>
    <name type="common">Arabian coffee</name>
    <dbReference type="NCBI Taxonomy" id="13443"/>
    <lineage>
        <taxon>Eukaryota</taxon>
        <taxon>Viridiplantae</taxon>
        <taxon>Streptophyta</taxon>
        <taxon>Embryophyta</taxon>
        <taxon>Tracheophyta</taxon>
        <taxon>Spermatophyta</taxon>
        <taxon>Magnoliopsida</taxon>
        <taxon>eudicotyledons</taxon>
        <taxon>Gunneridae</taxon>
        <taxon>Pentapetalae</taxon>
        <taxon>asterids</taxon>
        <taxon>lamiids</taxon>
        <taxon>Gentianales</taxon>
        <taxon>Rubiaceae</taxon>
        <taxon>Ixoroideae</taxon>
        <taxon>Gardenieae complex</taxon>
        <taxon>Bertiereae - Coffeeae clade</taxon>
        <taxon>Coffeeae</taxon>
        <taxon>Coffea</taxon>
    </lineage>
</organism>
<feature type="compositionally biased region" description="Polar residues" evidence="2">
    <location>
        <begin position="368"/>
        <end position="384"/>
    </location>
</feature>
<dbReference type="Gene3D" id="4.10.60.10">
    <property type="entry name" value="Zinc finger, CCHC-type"/>
    <property type="match status" value="1"/>
</dbReference>
<evidence type="ECO:0000259" key="3">
    <source>
        <dbReference type="PROSITE" id="PS50158"/>
    </source>
</evidence>
<feature type="domain" description="CCHC-type" evidence="3">
    <location>
        <begin position="786"/>
        <end position="801"/>
    </location>
</feature>
<dbReference type="PROSITE" id="PS51360">
    <property type="entry name" value="PLUS3"/>
    <property type="match status" value="1"/>
</dbReference>
<feature type="domain" description="Plus3" evidence="4">
    <location>
        <begin position="955"/>
        <end position="1080"/>
    </location>
</feature>
<dbReference type="PANTHER" id="PTHR38940:SF4">
    <property type="entry name" value="OS01G0775100 PROTEIN"/>
    <property type="match status" value="1"/>
</dbReference>
<dbReference type="RefSeq" id="XP_027116431.2">
    <property type="nucleotide sequence ID" value="XM_027260630.2"/>
</dbReference>
<dbReference type="SUPFAM" id="SSF159042">
    <property type="entry name" value="Plus3-like"/>
    <property type="match status" value="1"/>
</dbReference>
<protein>
    <submittedName>
        <fullName evidence="6 7">Uncharacterized protein isoform X1</fullName>
    </submittedName>
</protein>
<name>A0A6P6WMF4_COFAR</name>
<feature type="region of interest" description="Disordered" evidence="2">
    <location>
        <begin position="584"/>
        <end position="610"/>
    </location>
</feature>
<accession>A0A6P6WMF4</accession>
<evidence type="ECO:0000259" key="4">
    <source>
        <dbReference type="PROSITE" id="PS51360"/>
    </source>
</evidence>
<dbReference type="InterPro" id="IPR036875">
    <property type="entry name" value="Znf_CCHC_sf"/>
</dbReference>
<evidence type="ECO:0000256" key="2">
    <source>
        <dbReference type="SAM" id="MobiDB-lite"/>
    </source>
</evidence>
<dbReference type="GO" id="GO:0008270">
    <property type="term" value="F:zinc ion binding"/>
    <property type="evidence" value="ECO:0007669"/>
    <property type="project" value="UniProtKB-KW"/>
</dbReference>
<dbReference type="PANTHER" id="PTHR38940">
    <property type="entry name" value="PLUS3 DOMAIN-CONTAINING PROTEIN"/>
    <property type="match status" value="1"/>
</dbReference>
<dbReference type="SUPFAM" id="SSF57756">
    <property type="entry name" value="Retrovirus zinc finger-like domains"/>
    <property type="match status" value="1"/>
</dbReference>
<dbReference type="GeneID" id="113734224"/>
<dbReference type="SMART" id="SM00719">
    <property type="entry name" value="Plus3"/>
    <property type="match status" value="1"/>
</dbReference>
<proteinExistence type="predicted"/>
<dbReference type="InterPro" id="IPR004343">
    <property type="entry name" value="Plus-3_dom"/>
</dbReference>
<dbReference type="SMART" id="SM00343">
    <property type="entry name" value="ZnF_C2HC"/>
    <property type="match status" value="2"/>
</dbReference>
<dbReference type="Pfam" id="PF03126">
    <property type="entry name" value="Plus-3"/>
    <property type="match status" value="1"/>
</dbReference>
<dbReference type="GO" id="GO:0003677">
    <property type="term" value="F:DNA binding"/>
    <property type="evidence" value="ECO:0007669"/>
    <property type="project" value="InterPro"/>
</dbReference>
<evidence type="ECO:0000313" key="6">
    <source>
        <dbReference type="RefSeq" id="XP_027116430.2"/>
    </source>
</evidence>
<evidence type="ECO:0000256" key="1">
    <source>
        <dbReference type="PROSITE-ProRule" id="PRU00047"/>
    </source>
</evidence>
<dbReference type="InterPro" id="IPR036128">
    <property type="entry name" value="Plus3-like_sf"/>
</dbReference>
<keyword evidence="5" id="KW-1185">Reference proteome</keyword>
<evidence type="ECO:0000313" key="7">
    <source>
        <dbReference type="RefSeq" id="XP_027116431.2"/>
    </source>
</evidence>
<dbReference type="RefSeq" id="XP_027116430.2">
    <property type="nucleotide sequence ID" value="XM_027260629.2"/>
</dbReference>
<reference evidence="6 7" key="2">
    <citation type="submission" date="2025-05" db="UniProtKB">
        <authorList>
            <consortium name="RefSeq"/>
        </authorList>
    </citation>
    <scope>IDENTIFICATION</scope>
    <source>
        <tissue evidence="6 7">Leaves</tissue>
    </source>
</reference>
<dbReference type="InterPro" id="IPR001878">
    <property type="entry name" value="Znf_CCHC"/>
</dbReference>